<protein>
    <recommendedName>
        <fullName evidence="3">Nucleotidyl transferase AbiEii/AbiGii toxin family protein</fullName>
    </recommendedName>
</protein>
<evidence type="ECO:0000313" key="2">
    <source>
        <dbReference type="Proteomes" id="UP000427769"/>
    </source>
</evidence>
<sequence length="302" mass="34680">MTKTPLKNIAASVRQRLLDKSRSDMRPFQELAQYYAMERFLYRLSLSKHSKRFILKGALMLRIWKAPRIRPTMDIDMLGRTSNKVSDVVSNVIEILSIDVDPDGLFFLHEEITAEHITDDAEYQGIRIRFPAKLDTMTLNMQLDIGFGDIIHPNPEESELTSILDFAAPRLLCYSRESAIAEKFEAMLKLRGLNSRMKDFYDIWLLSRQFGFDGKTLSEAIRLTLEQRGTELTDEIVAFSKEFIVAKRSQWNAFRKKLGQDHVPAEFEHIAMTLKGFIDPIASALASRKPPPSRWSAPGPWV</sequence>
<proteinExistence type="predicted"/>
<name>A0A5K7ZJU8_9BACT</name>
<evidence type="ECO:0008006" key="3">
    <source>
        <dbReference type="Google" id="ProtNLM"/>
    </source>
</evidence>
<dbReference type="RefSeq" id="WP_197740453.1">
    <property type="nucleotide sequence ID" value="NZ_AP021875.1"/>
</dbReference>
<dbReference type="Proteomes" id="UP000427769">
    <property type="component" value="Chromosome"/>
</dbReference>
<dbReference type="InterPro" id="IPR014942">
    <property type="entry name" value="AbiEii"/>
</dbReference>
<keyword evidence="2" id="KW-1185">Reference proteome</keyword>
<dbReference type="EMBL" id="AP021875">
    <property type="protein sequence ID" value="BBO78534.1"/>
    <property type="molecule type" value="Genomic_DNA"/>
</dbReference>
<organism evidence="1 2">
    <name type="scientific">Desulfosarcina widdelii</name>
    <dbReference type="NCBI Taxonomy" id="947919"/>
    <lineage>
        <taxon>Bacteria</taxon>
        <taxon>Pseudomonadati</taxon>
        <taxon>Thermodesulfobacteriota</taxon>
        <taxon>Desulfobacteria</taxon>
        <taxon>Desulfobacterales</taxon>
        <taxon>Desulfosarcinaceae</taxon>
        <taxon>Desulfosarcina</taxon>
    </lineage>
</organism>
<dbReference type="KEGG" id="dwd:DSCW_59510"/>
<reference evidence="1 2" key="1">
    <citation type="submission" date="2019-11" db="EMBL/GenBank/DDBJ databases">
        <title>Comparative genomics of hydrocarbon-degrading Desulfosarcina strains.</title>
        <authorList>
            <person name="Watanabe M."/>
            <person name="Kojima H."/>
            <person name="Fukui M."/>
        </authorList>
    </citation>
    <scope>NUCLEOTIDE SEQUENCE [LARGE SCALE GENOMIC DNA]</scope>
    <source>
        <strain evidence="1 2">PP31</strain>
    </source>
</reference>
<gene>
    <name evidence="1" type="ORF">DSCW_59510</name>
</gene>
<accession>A0A5K7ZJU8</accession>
<dbReference type="Pfam" id="PF08843">
    <property type="entry name" value="AbiEii"/>
    <property type="match status" value="1"/>
</dbReference>
<evidence type="ECO:0000313" key="1">
    <source>
        <dbReference type="EMBL" id="BBO78534.1"/>
    </source>
</evidence>
<dbReference type="AlphaFoldDB" id="A0A5K7ZJU8"/>